<dbReference type="InterPro" id="IPR004910">
    <property type="entry name" value="Yippee/Mis18/Cereblon"/>
</dbReference>
<dbReference type="Pfam" id="PF03226">
    <property type="entry name" value="Yippee-Mis18"/>
    <property type="match status" value="1"/>
</dbReference>
<dbReference type="AlphaFoldDB" id="A0A7J7MFF5"/>
<evidence type="ECO:0000256" key="2">
    <source>
        <dbReference type="ARBA" id="ARBA00022723"/>
    </source>
</evidence>
<keyword evidence="8" id="KW-1185">Reference proteome</keyword>
<dbReference type="NCBIfam" id="TIGR00756">
    <property type="entry name" value="PPR"/>
    <property type="match status" value="2"/>
</dbReference>
<feature type="domain" description="Yippee" evidence="6">
    <location>
        <begin position="104"/>
        <end position="205"/>
    </location>
</feature>
<dbReference type="PROSITE" id="PS51792">
    <property type="entry name" value="YIPPEE"/>
    <property type="match status" value="1"/>
</dbReference>
<name>A0A7J7MFF5_9MAGN</name>
<proteinExistence type="inferred from homology"/>
<evidence type="ECO:0000256" key="5">
    <source>
        <dbReference type="PROSITE-ProRule" id="PRU00708"/>
    </source>
</evidence>
<feature type="repeat" description="PPR" evidence="5">
    <location>
        <begin position="87"/>
        <end position="121"/>
    </location>
</feature>
<dbReference type="Pfam" id="PF13041">
    <property type="entry name" value="PPR_2"/>
    <property type="match status" value="1"/>
</dbReference>
<protein>
    <recommendedName>
        <fullName evidence="6">Yippee domain-containing protein</fullName>
    </recommendedName>
</protein>
<dbReference type="InterPro" id="IPR002885">
    <property type="entry name" value="PPR_rpt"/>
</dbReference>
<gene>
    <name evidence="7" type="ORF">GIB67_027454</name>
</gene>
<keyword evidence="3" id="KW-0677">Repeat</keyword>
<dbReference type="InterPro" id="IPR011990">
    <property type="entry name" value="TPR-like_helical_dom_sf"/>
</dbReference>
<dbReference type="OrthoDB" id="6407410at2759"/>
<reference evidence="7 8" key="1">
    <citation type="journal article" date="2020" name="IScience">
        <title>Genome Sequencing of the Endangered Kingdonia uniflora (Circaeasteraceae, Ranunculales) Reveals Potential Mechanisms of Evolutionary Specialization.</title>
        <authorList>
            <person name="Sun Y."/>
            <person name="Deng T."/>
            <person name="Zhang A."/>
            <person name="Moore M.J."/>
            <person name="Landis J.B."/>
            <person name="Lin N."/>
            <person name="Zhang H."/>
            <person name="Zhang X."/>
            <person name="Huang J."/>
            <person name="Zhang X."/>
            <person name="Sun H."/>
            <person name="Wang H."/>
        </authorList>
    </citation>
    <scope>NUCLEOTIDE SEQUENCE [LARGE SCALE GENOMIC DNA]</scope>
    <source>
        <strain evidence="7">TB1705</strain>
        <tissue evidence="7">Leaf</tissue>
    </source>
</reference>
<comment type="similarity">
    <text evidence="1">Belongs to the PPR family. P subfamily.</text>
</comment>
<dbReference type="EMBL" id="JACGCM010001560">
    <property type="protein sequence ID" value="KAF6153587.1"/>
    <property type="molecule type" value="Genomic_DNA"/>
</dbReference>
<evidence type="ECO:0000259" key="6">
    <source>
        <dbReference type="PROSITE" id="PS51792"/>
    </source>
</evidence>
<dbReference type="Pfam" id="PF01535">
    <property type="entry name" value="PPR"/>
    <property type="match status" value="1"/>
</dbReference>
<dbReference type="PANTHER" id="PTHR47447:SF23">
    <property type="entry name" value="PENTACOTRIPEPTIDE-REPEAT REGION OF PRORP DOMAIN-CONTAINING PROTEIN"/>
    <property type="match status" value="1"/>
</dbReference>
<sequence length="231" mass="25855">MARSWKKILSLLDEMRSQELEFNEFTCSMVLSACGRERLLDEALKFFSGLLGLGPLVALDVIALKIKFKSYVNRVFLEMKNSGFEPDRDTFNTLISAYGRYGSAVNVSNMYNEMVTAGFSPSVTTYNALLNVLSRKGDWRGADVNVFVGETDNRMMMTGMHTVADIFCVGCGSIVGWKYEFAQDRNQKYKEGKFILELFKVLSPDGGHYVGNNYWQLIQAQGSGGSSEGEE</sequence>
<dbReference type="Gene3D" id="1.25.40.10">
    <property type="entry name" value="Tetratricopeptide repeat domain"/>
    <property type="match status" value="1"/>
</dbReference>
<evidence type="ECO:0000256" key="3">
    <source>
        <dbReference type="ARBA" id="ARBA00022737"/>
    </source>
</evidence>
<keyword evidence="4" id="KW-0862">Zinc</keyword>
<accession>A0A7J7MFF5</accession>
<dbReference type="PROSITE" id="PS51375">
    <property type="entry name" value="PPR"/>
    <property type="match status" value="1"/>
</dbReference>
<dbReference type="Proteomes" id="UP000541444">
    <property type="component" value="Unassembled WGS sequence"/>
</dbReference>
<organism evidence="7 8">
    <name type="scientific">Kingdonia uniflora</name>
    <dbReference type="NCBI Taxonomy" id="39325"/>
    <lineage>
        <taxon>Eukaryota</taxon>
        <taxon>Viridiplantae</taxon>
        <taxon>Streptophyta</taxon>
        <taxon>Embryophyta</taxon>
        <taxon>Tracheophyta</taxon>
        <taxon>Spermatophyta</taxon>
        <taxon>Magnoliopsida</taxon>
        <taxon>Ranunculales</taxon>
        <taxon>Circaeasteraceae</taxon>
        <taxon>Kingdonia</taxon>
    </lineage>
</organism>
<evidence type="ECO:0000256" key="1">
    <source>
        <dbReference type="ARBA" id="ARBA00007626"/>
    </source>
</evidence>
<dbReference type="InterPro" id="IPR034751">
    <property type="entry name" value="Yippee"/>
</dbReference>
<keyword evidence="2" id="KW-0479">Metal-binding</keyword>
<evidence type="ECO:0000313" key="8">
    <source>
        <dbReference type="Proteomes" id="UP000541444"/>
    </source>
</evidence>
<evidence type="ECO:0000313" key="7">
    <source>
        <dbReference type="EMBL" id="KAF6153587.1"/>
    </source>
</evidence>
<dbReference type="PANTHER" id="PTHR47447">
    <property type="entry name" value="OS03G0856100 PROTEIN"/>
    <property type="match status" value="1"/>
</dbReference>
<dbReference type="GO" id="GO:0046872">
    <property type="term" value="F:metal ion binding"/>
    <property type="evidence" value="ECO:0007669"/>
    <property type="project" value="UniProtKB-KW"/>
</dbReference>
<comment type="caution">
    <text evidence="7">The sequence shown here is derived from an EMBL/GenBank/DDBJ whole genome shotgun (WGS) entry which is preliminary data.</text>
</comment>
<evidence type="ECO:0000256" key="4">
    <source>
        <dbReference type="ARBA" id="ARBA00022833"/>
    </source>
</evidence>